<dbReference type="EMBL" id="CP023994">
    <property type="protein sequence ID" value="AWR21214.1"/>
    <property type="molecule type" value="Genomic_DNA"/>
</dbReference>
<dbReference type="InterPro" id="IPR001509">
    <property type="entry name" value="Epimerase_deHydtase"/>
</dbReference>
<comment type="similarity">
    <text evidence="1">Belongs to the NAD(P)-dependent epimerase/dehydratase family. SDR39U1 subfamily.</text>
</comment>
<feature type="domain" description="DUF1731" evidence="3">
    <location>
        <begin position="251"/>
        <end position="296"/>
    </location>
</feature>
<protein>
    <submittedName>
        <fullName evidence="4">Epimerase family protein</fullName>
    </submittedName>
</protein>
<dbReference type="NCBIfam" id="TIGR01777">
    <property type="entry name" value="yfcH"/>
    <property type="match status" value="1"/>
</dbReference>
<organism evidence="4 5">
    <name type="scientific">Aurantimicrobium photophilum</name>
    <dbReference type="NCBI Taxonomy" id="1987356"/>
    <lineage>
        <taxon>Bacteria</taxon>
        <taxon>Bacillati</taxon>
        <taxon>Actinomycetota</taxon>
        <taxon>Actinomycetes</taxon>
        <taxon>Micrococcales</taxon>
        <taxon>Microbacteriaceae</taxon>
        <taxon>Aurantimicrobium</taxon>
    </lineage>
</organism>
<feature type="domain" description="NAD-dependent epimerase/dehydratase" evidence="2">
    <location>
        <begin position="7"/>
        <end position="216"/>
    </location>
</feature>
<name>A0A2Z3RYP0_9MICO</name>
<dbReference type="KEGG" id="aum:AURMO_00603"/>
<gene>
    <name evidence="4" type="ORF">AURMO_00603</name>
</gene>
<dbReference type="PANTHER" id="PTHR11092:SF0">
    <property type="entry name" value="EPIMERASE FAMILY PROTEIN SDR39U1"/>
    <property type="match status" value="1"/>
</dbReference>
<evidence type="ECO:0000256" key="1">
    <source>
        <dbReference type="ARBA" id="ARBA00009353"/>
    </source>
</evidence>
<evidence type="ECO:0000259" key="2">
    <source>
        <dbReference type="Pfam" id="PF01370"/>
    </source>
</evidence>
<reference evidence="4 5" key="1">
    <citation type="submission" date="2017-10" db="EMBL/GenBank/DDBJ databases">
        <title>Genome of an Actinobacterium that displays light-enhanced growth.</title>
        <authorList>
            <person name="Maresca J.A."/>
            <person name="Hempel P."/>
            <person name="Shevchenko O."/>
            <person name="Miller K.J."/>
            <person name="Hahn M.W."/>
        </authorList>
    </citation>
    <scope>NUCLEOTIDE SEQUENCE [LARGE SCALE GENOMIC DNA]</scope>
    <source>
        <strain evidence="4 5">MWH-Mo1</strain>
    </source>
</reference>
<proteinExistence type="inferred from homology"/>
<dbReference type="InterPro" id="IPR010099">
    <property type="entry name" value="SDR39U1"/>
</dbReference>
<keyword evidence="5" id="KW-1185">Reference proteome</keyword>
<dbReference type="InterPro" id="IPR013549">
    <property type="entry name" value="DUF1731"/>
</dbReference>
<dbReference type="InterPro" id="IPR036291">
    <property type="entry name" value="NAD(P)-bd_dom_sf"/>
</dbReference>
<dbReference type="Gene3D" id="3.40.50.720">
    <property type="entry name" value="NAD(P)-binding Rossmann-like Domain"/>
    <property type="match status" value="1"/>
</dbReference>
<dbReference type="RefSeq" id="WP_239406857.1">
    <property type="nucleotide sequence ID" value="NZ_CP023994.1"/>
</dbReference>
<dbReference type="Pfam" id="PF08338">
    <property type="entry name" value="DUF1731"/>
    <property type="match status" value="1"/>
</dbReference>
<dbReference type="PANTHER" id="PTHR11092">
    <property type="entry name" value="SUGAR NUCLEOTIDE EPIMERASE RELATED"/>
    <property type="match status" value="1"/>
</dbReference>
<sequence>MACSLTVLIAGGTGMIGTALTTELEQAGHKALLLSRTPGTQRIVWNPESTPLDLDSIAAEHGPVDVIVNLAGSTISKMPWTAKTKHEILYSRLSSTNTIVEAIERAKKKPRALINGSAVGFYGDRGNEVLTESSARGDGFLADVVVSWEAAAKPAEQHTRVAYARTGLVLGKKGALGPLRLLTSFFVSGPLAGGKDWWPWISLRDEARALAFLIERDISGPVNLVAPTPATTGTLMKALAKLLGRPYWFPAPGFAISLVLGQAGRELLLSSQKITPEVLLSSGFTFLDSDVSEGLQSALR</sequence>
<evidence type="ECO:0000313" key="4">
    <source>
        <dbReference type="EMBL" id="AWR21214.1"/>
    </source>
</evidence>
<dbReference type="AlphaFoldDB" id="A0A2Z3RYP0"/>
<dbReference type="Pfam" id="PF01370">
    <property type="entry name" value="Epimerase"/>
    <property type="match status" value="1"/>
</dbReference>
<dbReference type="Proteomes" id="UP000246894">
    <property type="component" value="Chromosome"/>
</dbReference>
<evidence type="ECO:0000259" key="3">
    <source>
        <dbReference type="Pfam" id="PF08338"/>
    </source>
</evidence>
<dbReference type="SUPFAM" id="SSF51735">
    <property type="entry name" value="NAD(P)-binding Rossmann-fold domains"/>
    <property type="match status" value="1"/>
</dbReference>
<evidence type="ECO:0000313" key="5">
    <source>
        <dbReference type="Proteomes" id="UP000246894"/>
    </source>
</evidence>
<accession>A0A2Z3RYP0</accession>